<dbReference type="AlphaFoldDB" id="A0AAV2MPJ8"/>
<evidence type="ECO:0000313" key="3">
    <source>
        <dbReference type="Proteomes" id="UP001497482"/>
    </source>
</evidence>
<name>A0AAV2MPJ8_KNICA</name>
<dbReference type="EMBL" id="OZ035831">
    <property type="protein sequence ID" value="CAL1615185.1"/>
    <property type="molecule type" value="Genomic_DNA"/>
</dbReference>
<organism evidence="2 3">
    <name type="scientific">Knipowitschia caucasica</name>
    <name type="common">Caucasian dwarf goby</name>
    <name type="synonym">Pomatoschistus caucasicus</name>
    <dbReference type="NCBI Taxonomy" id="637954"/>
    <lineage>
        <taxon>Eukaryota</taxon>
        <taxon>Metazoa</taxon>
        <taxon>Chordata</taxon>
        <taxon>Craniata</taxon>
        <taxon>Vertebrata</taxon>
        <taxon>Euteleostomi</taxon>
        <taxon>Actinopterygii</taxon>
        <taxon>Neopterygii</taxon>
        <taxon>Teleostei</taxon>
        <taxon>Neoteleostei</taxon>
        <taxon>Acanthomorphata</taxon>
        <taxon>Gobiaria</taxon>
        <taxon>Gobiiformes</taxon>
        <taxon>Gobioidei</taxon>
        <taxon>Gobiidae</taxon>
        <taxon>Gobiinae</taxon>
        <taxon>Knipowitschia</taxon>
    </lineage>
</organism>
<keyword evidence="3" id="KW-1185">Reference proteome</keyword>
<evidence type="ECO:0000256" key="1">
    <source>
        <dbReference type="SAM" id="MobiDB-lite"/>
    </source>
</evidence>
<gene>
    <name evidence="2" type="ORF">KC01_LOCUS41179</name>
</gene>
<reference evidence="2 3" key="1">
    <citation type="submission" date="2024-04" db="EMBL/GenBank/DDBJ databases">
        <authorList>
            <person name="Waldvogel A.-M."/>
            <person name="Schoenle A."/>
        </authorList>
    </citation>
    <scope>NUCLEOTIDE SEQUENCE [LARGE SCALE GENOMIC DNA]</scope>
</reference>
<evidence type="ECO:0000313" key="2">
    <source>
        <dbReference type="EMBL" id="CAL1615185.1"/>
    </source>
</evidence>
<sequence length="125" mass="14448">MNMDKKQQHLDHVEQAIQTAVAEDRIILPLLAQRQRFEEDDCLHYCLNHNVYAMKHKRMCGALKNIEMGHLGSRVQEQEKIELMHEAARPVKEAQTPPEKAPKEIPGCIPEHRQNTPPNLNVLSR</sequence>
<dbReference type="Proteomes" id="UP001497482">
    <property type="component" value="Chromosome 9"/>
</dbReference>
<proteinExistence type="predicted"/>
<feature type="region of interest" description="Disordered" evidence="1">
    <location>
        <begin position="89"/>
        <end position="125"/>
    </location>
</feature>
<protein>
    <submittedName>
        <fullName evidence="2">Uncharacterized protein</fullName>
    </submittedName>
</protein>
<accession>A0AAV2MPJ8</accession>
<feature type="compositionally biased region" description="Polar residues" evidence="1">
    <location>
        <begin position="115"/>
        <end position="125"/>
    </location>
</feature>